<name>A0A1H6GPG6_MAGFU</name>
<organism evidence="1 2">
    <name type="scientific">Magnetospirillum fulvum</name>
    <name type="common">Rhodospirillum fulvum</name>
    <dbReference type="NCBI Taxonomy" id="1082"/>
    <lineage>
        <taxon>Bacteria</taxon>
        <taxon>Pseudomonadati</taxon>
        <taxon>Pseudomonadota</taxon>
        <taxon>Alphaproteobacteria</taxon>
        <taxon>Rhodospirillales</taxon>
        <taxon>Rhodospirillaceae</taxon>
        <taxon>Magnetospirillum</taxon>
    </lineage>
</organism>
<dbReference type="AlphaFoldDB" id="A0A1H6GPG6"/>
<dbReference type="RefSeq" id="WP_074764348.1">
    <property type="nucleotide sequence ID" value="NZ_FNWO01000001.1"/>
</dbReference>
<accession>A0A1H6GPG6</accession>
<evidence type="ECO:0000313" key="1">
    <source>
        <dbReference type="EMBL" id="SEH24612.1"/>
    </source>
</evidence>
<keyword evidence="2" id="KW-1185">Reference proteome</keyword>
<evidence type="ECO:0000313" key="2">
    <source>
        <dbReference type="Proteomes" id="UP000182983"/>
    </source>
</evidence>
<dbReference type="Gene3D" id="3.30.70.2400">
    <property type="entry name" value="Uncharacterised protein PF13773, DUF4170"/>
    <property type="match status" value="2"/>
</dbReference>
<evidence type="ECO:0008006" key="3">
    <source>
        <dbReference type="Google" id="ProtNLM"/>
    </source>
</evidence>
<reference evidence="2" key="1">
    <citation type="submission" date="2016-10" db="EMBL/GenBank/DDBJ databases">
        <authorList>
            <person name="Varghese N."/>
            <person name="Submissions S."/>
        </authorList>
    </citation>
    <scope>NUCLEOTIDE SEQUENCE [LARGE SCALE GENOMIC DNA]</scope>
    <source>
        <strain evidence="2">DSM 13234</strain>
    </source>
</reference>
<proteinExistence type="predicted"/>
<dbReference type="Proteomes" id="UP000182983">
    <property type="component" value="Unassembled WGS sequence"/>
</dbReference>
<sequence>MARTYYVVGGEYADTTFTALASGQAEETFGPFEEREAHECWRALTGKTVDNAMVRYFIRESGDGAASAAASWYVVGGEYTGTDFTTIAADRRLEVLGPFDRPTALATWRELTGRTVDSALTRFDLCTESDLKRRGLSAG</sequence>
<protein>
    <recommendedName>
        <fullName evidence="3">DUF4170 domain-containing protein</fullName>
    </recommendedName>
</protein>
<gene>
    <name evidence="1" type="ORF">SAMN04244559_00027</name>
</gene>
<dbReference type="OrthoDB" id="9800646at2"/>
<dbReference type="Pfam" id="PF13773">
    <property type="entry name" value="DUF4170"/>
    <property type="match status" value="2"/>
</dbReference>
<dbReference type="EMBL" id="FNWO01000001">
    <property type="protein sequence ID" value="SEH24612.1"/>
    <property type="molecule type" value="Genomic_DNA"/>
</dbReference>
<dbReference type="InterPro" id="IPR025226">
    <property type="entry name" value="DUF4170"/>
</dbReference>